<dbReference type="InterPro" id="IPR051465">
    <property type="entry name" value="Cell_Envelope_Struct_Comp"/>
</dbReference>
<dbReference type="PANTHER" id="PTHR43308">
    <property type="entry name" value="OUTER MEMBRANE PROTEIN ALPHA-RELATED"/>
    <property type="match status" value="1"/>
</dbReference>
<feature type="domain" description="SLH" evidence="1">
    <location>
        <begin position="602"/>
        <end position="663"/>
    </location>
</feature>
<dbReference type="EMBL" id="QPJD01000007">
    <property type="protein sequence ID" value="RCW47913.1"/>
    <property type="molecule type" value="Genomic_DNA"/>
</dbReference>
<accession>A0A368W6L1</accession>
<gene>
    <name evidence="2" type="ORF">DFP97_107113</name>
</gene>
<evidence type="ECO:0000259" key="1">
    <source>
        <dbReference type="PROSITE" id="PS51272"/>
    </source>
</evidence>
<reference evidence="2 3" key="1">
    <citation type="submission" date="2018-07" db="EMBL/GenBank/DDBJ databases">
        <title>Genomic Encyclopedia of Type Strains, Phase III (KMG-III): the genomes of soil and plant-associated and newly described type strains.</title>
        <authorList>
            <person name="Whitman W."/>
        </authorList>
    </citation>
    <scope>NUCLEOTIDE SEQUENCE [LARGE SCALE GENOMIC DNA]</scope>
    <source>
        <strain evidence="2 3">CECT 7506</strain>
    </source>
</reference>
<dbReference type="SUPFAM" id="SSF69304">
    <property type="entry name" value="Tricorn protease N-terminal domain"/>
    <property type="match status" value="1"/>
</dbReference>
<dbReference type="Gene3D" id="2.120.10.30">
    <property type="entry name" value="TolB, C-terminal domain"/>
    <property type="match status" value="1"/>
</dbReference>
<feature type="domain" description="SLH" evidence="1">
    <location>
        <begin position="477"/>
        <end position="537"/>
    </location>
</feature>
<dbReference type="AlphaFoldDB" id="A0A368W6L1"/>
<comment type="caution">
    <text evidence="2">The sequence shown here is derived from an EMBL/GenBank/DDBJ whole genome shotgun (WGS) entry which is preliminary data.</text>
</comment>
<evidence type="ECO:0000313" key="2">
    <source>
        <dbReference type="EMBL" id="RCW47913.1"/>
    </source>
</evidence>
<dbReference type="InterPro" id="IPR001119">
    <property type="entry name" value="SLH_dom"/>
</dbReference>
<protein>
    <submittedName>
        <fullName evidence="2">S-layer family protein</fullName>
    </submittedName>
</protein>
<proteinExistence type="predicted"/>
<dbReference type="PANTHER" id="PTHR43308:SF5">
    <property type="entry name" value="S-LAYER PROTEIN _ PEPTIDOGLYCAN ENDO-BETA-N-ACETYLGLUCOSAMINIDASE"/>
    <property type="match status" value="1"/>
</dbReference>
<dbReference type="Proteomes" id="UP000252415">
    <property type="component" value="Unassembled WGS sequence"/>
</dbReference>
<feature type="domain" description="SLH" evidence="1">
    <location>
        <begin position="538"/>
        <end position="601"/>
    </location>
</feature>
<dbReference type="PROSITE" id="PS51272">
    <property type="entry name" value="SLH"/>
    <property type="match status" value="3"/>
</dbReference>
<dbReference type="Pfam" id="PF00395">
    <property type="entry name" value="SLH"/>
    <property type="match status" value="3"/>
</dbReference>
<sequence length="663" mass="71825">MSRTSMVLKGFIILGLLGGLLLPAGQKASAETVHTYKDETSSFAINGSSVRMTGEHVVWRENGQIRYGNTSTGQKTVITNHGKSTDSPAIGINGSGEAVVVWADKRNQSEGTGNLNWDIYSYNLSTNTEKKLNDTVGQHRIPSIDGNYIVWQTNPDYEMHVYDMTAGVLTNLGLGRDPIVGNGRIVYKGAADGSLYEYDIAARTHEKILDLPYSQYVERFVFNGEEILWKQRDMDGYGKYTFMDLGENNPQPVDLTEPVIQGVEYKEMSITDGMAVWLEASGGSVVMKGADLTGGSSYTLGVTKPSQFIGFNGDGLVLVNNGKLVNRTIIQTEAGLSNNRDDGQNTGGTVIGLDGGIVSADDQAASLKFEQGTFNADTRIVLEKSTETALFDSKPAQGMTWAGMAWNWTADAELKKPAMLTFELEQALDSADLANRIGIYRYIESDGKWIYAGGMVDSAWSKVHAQVVTEGLYALFTYTPSFSDMKGHWAQSEVEVLASRWIVNGMQTGNFEPKQSVTRAQFAKMLVETAGLGTGQAGGGSFRDVPDGHWAARWIGQAAAAGWIKGYEGSLFKPNAAVTREEMMVMLANAARLGKEDTSDTLSGYADADRVREWAKPSVEAAIKSGIIQGNGGFLNPGGTSTRVEAAAVIYRWLAMKGEVFNG</sequence>
<dbReference type="InterPro" id="IPR011042">
    <property type="entry name" value="6-blade_b-propeller_TolB-like"/>
</dbReference>
<organism evidence="2 3">
    <name type="scientific">Paenibacillus prosopidis</name>
    <dbReference type="NCBI Taxonomy" id="630520"/>
    <lineage>
        <taxon>Bacteria</taxon>
        <taxon>Bacillati</taxon>
        <taxon>Bacillota</taxon>
        <taxon>Bacilli</taxon>
        <taxon>Bacillales</taxon>
        <taxon>Paenibacillaceae</taxon>
        <taxon>Paenibacillus</taxon>
    </lineage>
</organism>
<keyword evidence="3" id="KW-1185">Reference proteome</keyword>
<evidence type="ECO:0000313" key="3">
    <source>
        <dbReference type="Proteomes" id="UP000252415"/>
    </source>
</evidence>
<name>A0A368W6L1_9BACL</name>